<proteinExistence type="predicted"/>
<sequence length="204" mass="23284">MESYHGFHVTPVDEDGNDILLSEAEENSRDFFWKTTSQDFDRECNADPDLAVLAGKKFKVWDGNHRVTVWLQVSAEAKFRNSLVHHPRVRFVVVSPPPTTLKEMEVAMHNLNIAFNPPPPSPPPPPPPVEYKPLLGEKVYAKLEESRKKTATKGWYSDSMTVTAGAYIMSYSEVMAAQKELMMIEQEHKAKRRLWIGDISYHTI</sequence>
<dbReference type="AlphaFoldDB" id="A0ABD3GUX1"/>
<accession>A0ABD3GUX1</accession>
<organism evidence="1 2">
    <name type="scientific">Riccia sorocarpa</name>
    <dbReference type="NCBI Taxonomy" id="122646"/>
    <lineage>
        <taxon>Eukaryota</taxon>
        <taxon>Viridiplantae</taxon>
        <taxon>Streptophyta</taxon>
        <taxon>Embryophyta</taxon>
        <taxon>Marchantiophyta</taxon>
        <taxon>Marchantiopsida</taxon>
        <taxon>Marchantiidae</taxon>
        <taxon>Marchantiales</taxon>
        <taxon>Ricciaceae</taxon>
        <taxon>Riccia</taxon>
    </lineage>
</organism>
<evidence type="ECO:0000313" key="1">
    <source>
        <dbReference type="EMBL" id="KAL3681935.1"/>
    </source>
</evidence>
<keyword evidence="2" id="KW-1185">Reference proteome</keyword>
<protein>
    <submittedName>
        <fullName evidence="1">Uncharacterized protein</fullName>
    </submittedName>
</protein>
<comment type="caution">
    <text evidence="1">The sequence shown here is derived from an EMBL/GenBank/DDBJ whole genome shotgun (WGS) entry which is preliminary data.</text>
</comment>
<gene>
    <name evidence="1" type="ORF">R1sor_024891</name>
</gene>
<reference evidence="1 2" key="1">
    <citation type="submission" date="2024-09" db="EMBL/GenBank/DDBJ databases">
        <title>Chromosome-scale assembly of Riccia sorocarpa.</title>
        <authorList>
            <person name="Paukszto L."/>
        </authorList>
    </citation>
    <scope>NUCLEOTIDE SEQUENCE [LARGE SCALE GENOMIC DNA]</scope>
    <source>
        <strain evidence="1">LP-2024</strain>
        <tissue evidence="1">Aerial parts of the thallus</tissue>
    </source>
</reference>
<dbReference type="EMBL" id="JBJQOH010000007">
    <property type="protein sequence ID" value="KAL3681935.1"/>
    <property type="molecule type" value="Genomic_DNA"/>
</dbReference>
<evidence type="ECO:0000313" key="2">
    <source>
        <dbReference type="Proteomes" id="UP001633002"/>
    </source>
</evidence>
<name>A0ABD3GUX1_9MARC</name>
<dbReference type="Proteomes" id="UP001633002">
    <property type="component" value="Unassembled WGS sequence"/>
</dbReference>